<protein>
    <submittedName>
        <fullName evidence="6">Histidine kinase</fullName>
    </submittedName>
</protein>
<dbReference type="InterPro" id="IPR050482">
    <property type="entry name" value="Sensor_HK_TwoCompSys"/>
</dbReference>
<evidence type="ECO:0000313" key="6">
    <source>
        <dbReference type="EMBL" id="NHC16438.1"/>
    </source>
</evidence>
<comment type="caution">
    <text evidence="6">The sequence shown here is derived from an EMBL/GenBank/DDBJ whole genome shotgun (WGS) entry which is preliminary data.</text>
</comment>
<evidence type="ECO:0000256" key="3">
    <source>
        <dbReference type="ARBA" id="ARBA00023012"/>
    </source>
</evidence>
<dbReference type="InterPro" id="IPR003594">
    <property type="entry name" value="HATPase_dom"/>
</dbReference>
<keyword evidence="1" id="KW-0808">Transferase</keyword>
<dbReference type="EMBL" id="JAANNP010000167">
    <property type="protein sequence ID" value="NHC16438.1"/>
    <property type="molecule type" value="Genomic_DNA"/>
</dbReference>
<feature type="non-terminal residue" evidence="6">
    <location>
        <position position="1"/>
    </location>
</feature>
<feature type="compositionally biased region" description="Low complexity" evidence="4">
    <location>
        <begin position="97"/>
        <end position="108"/>
    </location>
</feature>
<keyword evidence="3" id="KW-0902">Two-component regulatory system</keyword>
<accession>A0ABX0GZM7</accession>
<feature type="domain" description="Histidine kinase/HSP90-like ATPase" evidence="5">
    <location>
        <begin position="7"/>
        <end position="95"/>
    </location>
</feature>
<dbReference type="InterPro" id="IPR036890">
    <property type="entry name" value="HATPase_C_sf"/>
</dbReference>
<reference evidence="6 7" key="1">
    <citation type="submission" date="2020-03" db="EMBL/GenBank/DDBJ databases">
        <title>Two novel Motilibacter sp.</title>
        <authorList>
            <person name="Liu S."/>
        </authorList>
    </citation>
    <scope>NUCLEOTIDE SEQUENCE [LARGE SCALE GENOMIC DNA]</scope>
    <source>
        <strain evidence="6 7">E257</strain>
    </source>
</reference>
<gene>
    <name evidence="6" type="ORF">G9H71_21875</name>
</gene>
<keyword evidence="7" id="KW-1185">Reference proteome</keyword>
<evidence type="ECO:0000256" key="2">
    <source>
        <dbReference type="ARBA" id="ARBA00022777"/>
    </source>
</evidence>
<proteinExistence type="predicted"/>
<evidence type="ECO:0000313" key="7">
    <source>
        <dbReference type="Proteomes" id="UP000800981"/>
    </source>
</evidence>
<dbReference type="RefSeq" id="WP_331273191.1">
    <property type="nucleotide sequence ID" value="NZ_JAANNP010000167.1"/>
</dbReference>
<dbReference type="GO" id="GO:0016301">
    <property type="term" value="F:kinase activity"/>
    <property type="evidence" value="ECO:0007669"/>
    <property type="project" value="UniProtKB-KW"/>
</dbReference>
<dbReference type="PANTHER" id="PTHR24421">
    <property type="entry name" value="NITRATE/NITRITE SENSOR PROTEIN NARX-RELATED"/>
    <property type="match status" value="1"/>
</dbReference>
<evidence type="ECO:0000256" key="1">
    <source>
        <dbReference type="ARBA" id="ARBA00022679"/>
    </source>
</evidence>
<dbReference type="Gene3D" id="3.30.565.10">
    <property type="entry name" value="Histidine kinase-like ATPase, C-terminal domain"/>
    <property type="match status" value="1"/>
</dbReference>
<evidence type="ECO:0000259" key="5">
    <source>
        <dbReference type="Pfam" id="PF02518"/>
    </source>
</evidence>
<dbReference type="Proteomes" id="UP000800981">
    <property type="component" value="Unassembled WGS sequence"/>
</dbReference>
<dbReference type="SUPFAM" id="SSF55874">
    <property type="entry name" value="ATPase domain of HSP90 chaperone/DNA topoisomerase II/histidine kinase"/>
    <property type="match status" value="1"/>
</dbReference>
<evidence type="ECO:0000256" key="4">
    <source>
        <dbReference type="SAM" id="MobiDB-lite"/>
    </source>
</evidence>
<organism evidence="6 7">
    <name type="scientific">Motilibacter deserti</name>
    <dbReference type="NCBI Taxonomy" id="2714956"/>
    <lineage>
        <taxon>Bacteria</taxon>
        <taxon>Bacillati</taxon>
        <taxon>Actinomycetota</taxon>
        <taxon>Actinomycetes</taxon>
        <taxon>Motilibacterales</taxon>
        <taxon>Motilibacteraceae</taxon>
        <taxon>Motilibacter</taxon>
    </lineage>
</organism>
<sequence>LDEGLRALLQATREAALNAAKHGGGATVSVFSEVEPDRAEVFVRDRGPGFDLDGVPEDRLGVRQSILGRMERHGGRAVISSTPGEGTEVQLELPRSAQPAAQNAGGAQ</sequence>
<dbReference type="Pfam" id="PF02518">
    <property type="entry name" value="HATPase_c"/>
    <property type="match status" value="1"/>
</dbReference>
<dbReference type="PANTHER" id="PTHR24421:SF61">
    <property type="entry name" value="OXYGEN SENSOR HISTIDINE KINASE NREB"/>
    <property type="match status" value="1"/>
</dbReference>
<name>A0ABX0GZM7_9ACTN</name>
<feature type="region of interest" description="Disordered" evidence="4">
    <location>
        <begin position="74"/>
        <end position="108"/>
    </location>
</feature>
<keyword evidence="2 6" id="KW-0418">Kinase</keyword>